<accession>A0A1X2HPT2</accession>
<dbReference type="Pfam" id="PF26557">
    <property type="entry name" value="Cullin_AB"/>
    <property type="match status" value="1"/>
</dbReference>
<dbReference type="FunCoup" id="A0A1X2HPT2">
    <property type="interactions" value="490"/>
</dbReference>
<dbReference type="OMA" id="IVSRKYW"/>
<comment type="caution">
    <text evidence="3">The sequence shown here is derived from an EMBL/GenBank/DDBJ whole genome shotgun (WGS) entry which is preliminary data.</text>
</comment>
<evidence type="ECO:0000313" key="3">
    <source>
        <dbReference type="EMBL" id="ORZ01351.1"/>
    </source>
</evidence>
<dbReference type="InterPro" id="IPR059120">
    <property type="entry name" value="Cullin-like_AB"/>
</dbReference>
<dbReference type="Pfam" id="PF25773">
    <property type="entry name" value="TPR_ANAPC2"/>
    <property type="match status" value="1"/>
</dbReference>
<gene>
    <name evidence="3" type="ORF">BCR43DRAFT_522208</name>
</gene>
<dbReference type="PANTHER" id="PTHR45957:SF1">
    <property type="entry name" value="ANAPHASE-PROMOTING COMPLEX SUBUNIT 2"/>
    <property type="match status" value="1"/>
</dbReference>
<dbReference type="GO" id="GO:0031625">
    <property type="term" value="F:ubiquitin protein ligase binding"/>
    <property type="evidence" value="ECO:0007669"/>
    <property type="project" value="InterPro"/>
</dbReference>
<dbReference type="PANTHER" id="PTHR45957">
    <property type="entry name" value="ANAPHASE-PROMOTING COMPLEX SUBUNIT 2"/>
    <property type="match status" value="1"/>
</dbReference>
<dbReference type="InterPro" id="IPR036317">
    <property type="entry name" value="Cullin_homology_sf"/>
</dbReference>
<reference evidence="3 4" key="1">
    <citation type="submission" date="2016-07" db="EMBL/GenBank/DDBJ databases">
        <title>Pervasive Adenine N6-methylation of Active Genes in Fungi.</title>
        <authorList>
            <consortium name="DOE Joint Genome Institute"/>
            <person name="Mondo S.J."/>
            <person name="Dannebaum R.O."/>
            <person name="Kuo R.C."/>
            <person name="Labutti K."/>
            <person name="Haridas S."/>
            <person name="Kuo A."/>
            <person name="Salamov A."/>
            <person name="Ahrendt S.R."/>
            <person name="Lipzen A."/>
            <person name="Sullivan W."/>
            <person name="Andreopoulos W.B."/>
            <person name="Clum A."/>
            <person name="Lindquist E."/>
            <person name="Daum C."/>
            <person name="Ramamoorthy G.K."/>
            <person name="Gryganskyi A."/>
            <person name="Culley D."/>
            <person name="Magnuson J.K."/>
            <person name="James T.Y."/>
            <person name="O'Malley M.A."/>
            <person name="Stajich J.E."/>
            <person name="Spatafora J.W."/>
            <person name="Visel A."/>
            <person name="Grigoriev I.V."/>
        </authorList>
    </citation>
    <scope>NUCLEOTIDE SEQUENCE [LARGE SCALE GENOMIC DNA]</scope>
    <source>
        <strain evidence="3 4">NRRL 2496</strain>
    </source>
</reference>
<dbReference type="EMBL" id="MCGN01000002">
    <property type="protein sequence ID" value="ORZ01351.1"/>
    <property type="molecule type" value="Genomic_DNA"/>
</dbReference>
<name>A0A1X2HPT2_SYNRA</name>
<protein>
    <recommendedName>
        <fullName evidence="2">Cullin family profile domain-containing protein</fullName>
    </recommendedName>
</protein>
<proteinExistence type="inferred from homology"/>
<comment type="similarity">
    <text evidence="1">Belongs to the cullin family.</text>
</comment>
<feature type="domain" description="Cullin family profile" evidence="2">
    <location>
        <begin position="361"/>
        <end position="606"/>
    </location>
</feature>
<dbReference type="InterPro" id="IPR057975">
    <property type="entry name" value="TPR_ANAPC2"/>
</dbReference>
<dbReference type="PROSITE" id="PS50069">
    <property type="entry name" value="CULLIN_2"/>
    <property type="match status" value="1"/>
</dbReference>
<organism evidence="3 4">
    <name type="scientific">Syncephalastrum racemosum</name>
    <name type="common">Filamentous fungus</name>
    <dbReference type="NCBI Taxonomy" id="13706"/>
    <lineage>
        <taxon>Eukaryota</taxon>
        <taxon>Fungi</taxon>
        <taxon>Fungi incertae sedis</taxon>
        <taxon>Mucoromycota</taxon>
        <taxon>Mucoromycotina</taxon>
        <taxon>Mucoromycetes</taxon>
        <taxon>Mucorales</taxon>
        <taxon>Syncephalastraceae</taxon>
        <taxon>Syncephalastrum</taxon>
    </lineage>
</organism>
<dbReference type="GO" id="GO:0006511">
    <property type="term" value="P:ubiquitin-dependent protein catabolic process"/>
    <property type="evidence" value="ECO:0007669"/>
    <property type="project" value="InterPro"/>
</dbReference>
<evidence type="ECO:0000259" key="2">
    <source>
        <dbReference type="PROSITE" id="PS50069"/>
    </source>
</evidence>
<sequence>MKYAEQRVQLLLADNDFNDTESWPDLVLKLYNLLKTIRRPLEAPTFEDTRLASRALRHQLQHNFNAYLKREFPPAFYTTCNTYYVTQQSSLYTFPRYVTNPSILQLTMDEDIPQLANVFDLPDAFLERYLKKTASNADDDTVMSEVNTTMNVFTAMNALQLAPDWVKLLQQAVQAKQDESLPMGESDVEDEMTPSVLDNQIQWLRNELFPWLAHVLHDPENKTDRENWMDMLRAKVKAEHLLYDAFYESRSKQIFDIITDFPATETVVKDLKYVTEKRQLKHDLQHTLLKALHERLLHQGAFATSILQQYISCIRCVQIIDDSYDMLLAVVECIESYMRTFRRDTAEAVVEIVREAEEYGIQDELVYQFHDWELNPNLEDPERNIDKVDLLKLRAIDTVAMLIALCDPLQTFVDAYQKELGKSLLLCKDYDTFQEKARLEMLKKRFSNDGVMAACDIMIKDIELSKRLDATVHENVKYMNDQFKAVILSKHYWPGGGANDEEDESKTDDNRDMSLWQEIYDSMGQYEAEYRKIKASRTIQWLPSRGSVTIELEFDSKEPEEFTVDPVTAMVISLFQDPDERLTKAEVASAIAIQEPRVLESLEFWCKRDIVRLNADGTFQLAHE</sequence>
<dbReference type="InterPro" id="IPR016158">
    <property type="entry name" value="Cullin_homology"/>
</dbReference>
<dbReference type="GO" id="GO:0005680">
    <property type="term" value="C:anaphase-promoting complex"/>
    <property type="evidence" value="ECO:0007669"/>
    <property type="project" value="TreeGrafter"/>
</dbReference>
<dbReference type="Gene3D" id="3.30.230.130">
    <property type="entry name" value="Cullin, Chain C, Domain 2"/>
    <property type="match status" value="1"/>
</dbReference>
<dbReference type="STRING" id="13706.A0A1X2HPT2"/>
<dbReference type="OrthoDB" id="5581181at2759"/>
<dbReference type="Proteomes" id="UP000242180">
    <property type="component" value="Unassembled WGS sequence"/>
</dbReference>
<dbReference type="GO" id="GO:0007091">
    <property type="term" value="P:metaphase/anaphase transition of mitotic cell cycle"/>
    <property type="evidence" value="ECO:0007669"/>
    <property type="project" value="TreeGrafter"/>
</dbReference>
<keyword evidence="4" id="KW-1185">Reference proteome</keyword>
<dbReference type="SMART" id="SM00182">
    <property type="entry name" value="CULLIN"/>
    <property type="match status" value="1"/>
</dbReference>
<dbReference type="AlphaFoldDB" id="A0A1X2HPT2"/>
<dbReference type="InParanoid" id="A0A1X2HPT2"/>
<dbReference type="GO" id="GO:0070979">
    <property type="term" value="P:protein K11-linked ubiquitination"/>
    <property type="evidence" value="ECO:0007669"/>
    <property type="project" value="TreeGrafter"/>
</dbReference>
<evidence type="ECO:0000256" key="1">
    <source>
        <dbReference type="PROSITE-ProRule" id="PRU00330"/>
    </source>
</evidence>
<dbReference type="InterPro" id="IPR044554">
    <property type="entry name" value="ANAPC2"/>
</dbReference>
<dbReference type="Gene3D" id="1.20.1310.10">
    <property type="entry name" value="Cullin Repeats"/>
    <property type="match status" value="1"/>
</dbReference>
<evidence type="ECO:0000313" key="4">
    <source>
        <dbReference type="Proteomes" id="UP000242180"/>
    </source>
</evidence>
<dbReference type="SUPFAM" id="SSF75632">
    <property type="entry name" value="Cullin homology domain"/>
    <property type="match status" value="1"/>
</dbReference>